<reference evidence="1 2" key="1">
    <citation type="submission" date="2024-03" db="EMBL/GenBank/DDBJ databases">
        <title>YIM 134122 draft genome.</title>
        <authorList>
            <person name="Zuo S."/>
            <person name="Xiong L."/>
        </authorList>
    </citation>
    <scope>NUCLEOTIDE SEQUENCE [LARGE SCALE GENOMIC DNA]</scope>
    <source>
        <strain evidence="1 2">YIM 134122</strain>
    </source>
</reference>
<dbReference type="EMBL" id="JBCLVG010000002">
    <property type="protein sequence ID" value="MEN1946780.1"/>
    <property type="molecule type" value="Genomic_DNA"/>
</dbReference>
<name>A0ABU9W545_9MICO</name>
<sequence>MSPVTTSAFTAALVADGPAPESSVYARGFGSLVGSWAVKGRRLDEASGTWKEREFTWIVSFILGGHAIQDVEVVPSADDPEVMETLATGVRVYDPDAGLWRVSFFAPQTGDFCHLVASRHRDGIRQDGSQTDERPIRWNFSAITETSYVWDAWVSNDDGRTWEPTEHNEAVRLS</sequence>
<comment type="caution">
    <text evidence="1">The sequence shown here is derived from an EMBL/GenBank/DDBJ whole genome shotgun (WGS) entry which is preliminary data.</text>
</comment>
<evidence type="ECO:0000313" key="2">
    <source>
        <dbReference type="Proteomes" id="UP001425155"/>
    </source>
</evidence>
<dbReference type="RefSeq" id="WP_342113412.1">
    <property type="nucleotide sequence ID" value="NZ_JBCAUN010000002.1"/>
</dbReference>
<accession>A0ABU9W545</accession>
<proteinExistence type="predicted"/>
<keyword evidence="2" id="KW-1185">Reference proteome</keyword>
<protein>
    <recommendedName>
        <fullName evidence="3">DUF1579 domain-containing protein</fullName>
    </recommendedName>
</protein>
<evidence type="ECO:0000313" key="1">
    <source>
        <dbReference type="EMBL" id="MEN1946780.1"/>
    </source>
</evidence>
<evidence type="ECO:0008006" key="3">
    <source>
        <dbReference type="Google" id="ProtNLM"/>
    </source>
</evidence>
<gene>
    <name evidence="1" type="ORF">WJX64_09490</name>
</gene>
<organism evidence="1 2">
    <name type="scientific">Leifsonia stereocauli</name>
    <dbReference type="NCBI Taxonomy" id="3134136"/>
    <lineage>
        <taxon>Bacteria</taxon>
        <taxon>Bacillati</taxon>
        <taxon>Actinomycetota</taxon>
        <taxon>Actinomycetes</taxon>
        <taxon>Micrococcales</taxon>
        <taxon>Microbacteriaceae</taxon>
        <taxon>Leifsonia</taxon>
    </lineage>
</organism>
<dbReference type="Proteomes" id="UP001425155">
    <property type="component" value="Unassembled WGS sequence"/>
</dbReference>